<dbReference type="InterPro" id="IPR011701">
    <property type="entry name" value="MFS"/>
</dbReference>
<name>A0ABU7FEJ5_9ACTN</name>
<evidence type="ECO:0000313" key="4">
    <source>
        <dbReference type="Proteomes" id="UP001333996"/>
    </source>
</evidence>
<dbReference type="RefSeq" id="WP_329507011.1">
    <property type="nucleotide sequence ID" value="NZ_BAAAYZ010000135.1"/>
</dbReference>
<feature type="region of interest" description="Disordered" evidence="1">
    <location>
        <begin position="442"/>
        <end position="462"/>
    </location>
</feature>
<protein>
    <submittedName>
        <fullName evidence="3">MFS transporter</fullName>
    </submittedName>
</protein>
<dbReference type="Pfam" id="PF07690">
    <property type="entry name" value="MFS_1"/>
    <property type="match status" value="1"/>
</dbReference>
<gene>
    <name evidence="3" type="ORF">VXC91_11445</name>
</gene>
<dbReference type="PANTHER" id="PTHR23542:SF1">
    <property type="entry name" value="MAJOR FACILITATOR SUPERFAMILY (MFS) PROFILE DOMAIN-CONTAINING PROTEIN"/>
    <property type="match status" value="1"/>
</dbReference>
<comment type="caution">
    <text evidence="3">The sequence shown here is derived from an EMBL/GenBank/DDBJ whole genome shotgun (WGS) entry which is preliminary data.</text>
</comment>
<feature type="transmembrane region" description="Helical" evidence="2">
    <location>
        <begin position="223"/>
        <end position="246"/>
    </location>
</feature>
<organism evidence="3 4">
    <name type="scientific">Streptomyces chiangmaiensis</name>
    <dbReference type="NCBI Taxonomy" id="766497"/>
    <lineage>
        <taxon>Bacteria</taxon>
        <taxon>Bacillati</taxon>
        <taxon>Actinomycetota</taxon>
        <taxon>Actinomycetes</taxon>
        <taxon>Kitasatosporales</taxon>
        <taxon>Streptomycetaceae</taxon>
        <taxon>Streptomyces</taxon>
    </lineage>
</organism>
<feature type="transmembrane region" description="Helical" evidence="2">
    <location>
        <begin position="85"/>
        <end position="105"/>
    </location>
</feature>
<sequence length="462" mass="46087">MLTPASGRPSYAAVLRVPHARRTFAAALVGRLSYGTVSIAVMLSVTRATGSYAVAGTVMALFGATTVLLSPLRAAFVDRYGPRRALTPMALIYAGLLTTLSVASWRPGAPAPLLGALALAAGAFPPPLGPTMRAVWSALIDDQRLLQRAFGLDGVVEELLFVSGPLLVGALLRWAPPAVGVAFSALLVVVGTAVFVSSPPVARARPGTAKPGRSTGRMRRARGLAQPVTVAAGVGLGIGALDLLVLAFAEERRYGDDVAAWVLAALSAGSAVGGLLNGAVDWRTSARVRLPVLAAALGLTLAVAGLAPGLAVLTPAVVCAGLFIAPALTTSYLIADESAPPGFRTRAGAWVNTAVNAGTSAGSAAVGVLLGHLPLGVCFAVSGATTVTAAVLAGCGPAVAGVAGRLSFVRGVRPHRPGPPGAGGEPSADGVLVAAAPGAGGECAGAAHACPAQPRRRRGGRR</sequence>
<reference evidence="3" key="1">
    <citation type="submission" date="2024-01" db="EMBL/GenBank/DDBJ databases">
        <title>First draft genome sequence data of TA4-1, the type strain of Gram-positive actinobacterium Streptomyces chiangmaiensis.</title>
        <authorList>
            <person name="Yasawong M."/>
            <person name="Nantapong N."/>
        </authorList>
    </citation>
    <scope>NUCLEOTIDE SEQUENCE</scope>
    <source>
        <strain evidence="3">TA4-1</strain>
    </source>
</reference>
<keyword evidence="2" id="KW-0812">Transmembrane</keyword>
<feature type="transmembrane region" description="Helical" evidence="2">
    <location>
        <begin position="258"/>
        <end position="276"/>
    </location>
</feature>
<dbReference type="InterPro" id="IPR036259">
    <property type="entry name" value="MFS_trans_sf"/>
</dbReference>
<evidence type="ECO:0000256" key="1">
    <source>
        <dbReference type="SAM" id="MobiDB-lite"/>
    </source>
</evidence>
<accession>A0ABU7FEJ5</accession>
<feature type="transmembrane region" description="Helical" evidence="2">
    <location>
        <begin position="51"/>
        <end position="73"/>
    </location>
</feature>
<feature type="transmembrane region" description="Helical" evidence="2">
    <location>
        <begin position="288"/>
        <end position="307"/>
    </location>
</feature>
<evidence type="ECO:0000313" key="3">
    <source>
        <dbReference type="EMBL" id="MED7822576.1"/>
    </source>
</evidence>
<dbReference type="PANTHER" id="PTHR23542">
    <property type="match status" value="1"/>
</dbReference>
<keyword evidence="2" id="KW-0472">Membrane</keyword>
<evidence type="ECO:0000256" key="2">
    <source>
        <dbReference type="SAM" id="Phobius"/>
    </source>
</evidence>
<feature type="transmembrane region" description="Helical" evidence="2">
    <location>
        <begin position="347"/>
        <end position="373"/>
    </location>
</feature>
<keyword evidence="2" id="KW-1133">Transmembrane helix</keyword>
<dbReference type="EMBL" id="JAYWVC010000026">
    <property type="protein sequence ID" value="MED7822576.1"/>
    <property type="molecule type" value="Genomic_DNA"/>
</dbReference>
<feature type="transmembrane region" description="Helical" evidence="2">
    <location>
        <begin position="313"/>
        <end position="335"/>
    </location>
</feature>
<keyword evidence="4" id="KW-1185">Reference proteome</keyword>
<feature type="transmembrane region" description="Helical" evidence="2">
    <location>
        <begin position="379"/>
        <end position="403"/>
    </location>
</feature>
<dbReference type="SUPFAM" id="SSF103473">
    <property type="entry name" value="MFS general substrate transporter"/>
    <property type="match status" value="1"/>
</dbReference>
<feature type="transmembrane region" description="Helical" evidence="2">
    <location>
        <begin position="24"/>
        <end position="45"/>
    </location>
</feature>
<dbReference type="Proteomes" id="UP001333996">
    <property type="component" value="Unassembled WGS sequence"/>
</dbReference>
<feature type="transmembrane region" description="Helical" evidence="2">
    <location>
        <begin position="178"/>
        <end position="202"/>
    </location>
</feature>
<dbReference type="Gene3D" id="1.20.1250.20">
    <property type="entry name" value="MFS general substrate transporter like domains"/>
    <property type="match status" value="2"/>
</dbReference>
<proteinExistence type="predicted"/>